<proteinExistence type="predicted"/>
<dbReference type="AlphaFoldDB" id="A0A7D9L5N0"/>
<accession>A0A7D9L5N0</accession>
<gene>
    <name evidence="1" type="ORF">PACLA_8A055232</name>
</gene>
<dbReference type="EMBL" id="CACRXK020013808">
    <property type="protein sequence ID" value="CAB4025760.1"/>
    <property type="molecule type" value="Genomic_DNA"/>
</dbReference>
<reference evidence="1" key="1">
    <citation type="submission" date="2020-04" db="EMBL/GenBank/DDBJ databases">
        <authorList>
            <person name="Alioto T."/>
            <person name="Alioto T."/>
            <person name="Gomez Garrido J."/>
        </authorList>
    </citation>
    <scope>NUCLEOTIDE SEQUENCE</scope>
    <source>
        <strain evidence="1">A484AB</strain>
    </source>
</reference>
<dbReference type="Proteomes" id="UP001152795">
    <property type="component" value="Unassembled WGS sequence"/>
</dbReference>
<protein>
    <submittedName>
        <fullName evidence="1">Uncharacterized protein</fullName>
    </submittedName>
</protein>
<comment type="caution">
    <text evidence="1">The sequence shown here is derived from an EMBL/GenBank/DDBJ whole genome shotgun (WGS) entry which is preliminary data.</text>
</comment>
<sequence>MCLQEPKRIILGQTEVFRRKNGIIRQVQSNDEAHYIPLLESLKNLLSDEFILNEIESPHISTDGLIKDYCDGENYKTHPLFSLKPTALQIMLYYDDLETCNVLGSRVNKHKLGAFYYTLGNVRPLYRSSLKSIQLLCLCKTLYIKKYGIDAVLQPFMVDLRKLEQDTGHSLVVNGQQRTIHGSIAYTSADNLGAQALGGFKESCSAHRPCRYCLGTLDEMKSKFHENDFVLRTKDGHDKQCDEVLTHGEHFSKTYGINRKPVLNESRYYHVIGEHLNHQIASYDFGYYNEKNRPSQITELKLSSADNSLRQHAVQMWCLGIHLPLMIGDMIPTDDAHWNLFIKLLEIMSICFSPTISADQMAYLQILIQDHHMEFCRLYPECSVIPKMHFMIHMPTLMLRHGPLLRAWCMRYEAKHHYFKHLSTVIGNYKNLSYTLAMRHQHWLCYMQQTGNHESSFLEKGLEIHSGSKVFAGDLRYFNELHQKVDQINEITEITKPKSISVHGTTYKVGCVMWVGLDEEEMPSFALVKDICVVETNLSGIWFVTEILHTAAFSKHFNAYEVNNTINLSVIKQQELVYPLPLHIITIRDQEDEKHFVCPKYQIPSV</sequence>
<keyword evidence="2" id="KW-1185">Reference proteome</keyword>
<dbReference type="PANTHER" id="PTHR31912:SF34">
    <property type="entry name" value="NOTOCHORD-RELATED PROTEIN"/>
    <property type="match status" value="1"/>
</dbReference>
<organism evidence="1 2">
    <name type="scientific">Paramuricea clavata</name>
    <name type="common">Red gorgonian</name>
    <name type="synonym">Violescent sea-whip</name>
    <dbReference type="NCBI Taxonomy" id="317549"/>
    <lineage>
        <taxon>Eukaryota</taxon>
        <taxon>Metazoa</taxon>
        <taxon>Cnidaria</taxon>
        <taxon>Anthozoa</taxon>
        <taxon>Octocorallia</taxon>
        <taxon>Malacalcyonacea</taxon>
        <taxon>Plexauridae</taxon>
        <taxon>Paramuricea</taxon>
    </lineage>
</organism>
<evidence type="ECO:0000313" key="2">
    <source>
        <dbReference type="Proteomes" id="UP001152795"/>
    </source>
</evidence>
<dbReference type="OrthoDB" id="10048659at2759"/>
<name>A0A7D9L5N0_PARCT</name>
<dbReference type="PANTHER" id="PTHR31912">
    <property type="entry name" value="IP13529P"/>
    <property type="match status" value="1"/>
</dbReference>
<evidence type="ECO:0000313" key="1">
    <source>
        <dbReference type="EMBL" id="CAB4025760.1"/>
    </source>
</evidence>